<sequence length="332" mass="36224">MVSKEREVAIEAVLKACTVCQKVFNTLVKGETVIKQDESPVTIGDFAAQAIVSITLQKHFPDFKLVGEENSKALKESESLRKRVTNLVNETLESKYSEEEIMKAIDRGTYEGGSTGNFWVIDPIDGTMGFLRGGQYAVCLGYTVNGEITLGVLGCPNLPCNDMDENGPKGCLFIGEKGLGAFQRNFGSNEDVKIHVSQADTTAKAKFCESFESSHSSHKDSAEIASLLNITLPPIRIDSQCKYGIIARGNAEVYLRFAREGYIENTWDHAAGSLIVKEAGGIVCDMYGKPLDFSKGRQLINNKGVIATNGILHNQVMKAIKSVFKLNNVLLA</sequence>
<gene>
    <name evidence="11" type="ORF">BCR36DRAFT_342729</name>
</gene>
<dbReference type="PANTHER" id="PTHR43200:SF6">
    <property type="entry name" value="3'(2'),5'-BISPHOSPHATE NUCLEOTIDASE"/>
    <property type="match status" value="1"/>
</dbReference>
<evidence type="ECO:0000256" key="4">
    <source>
        <dbReference type="ARBA" id="ARBA00022723"/>
    </source>
</evidence>
<name>A0A1Y1VNL9_9FUNG</name>
<accession>A0A1Y1VNL9</accession>
<keyword evidence="6 10" id="KW-0460">Magnesium</keyword>
<feature type="binding site" evidence="10">
    <location>
        <position position="68"/>
    </location>
    <ligand>
        <name>Mg(2+)</name>
        <dbReference type="ChEBI" id="CHEBI:18420"/>
        <label>1</label>
        <note>catalytic</note>
    </ligand>
</feature>
<comment type="caution">
    <text evidence="11">The sequence shown here is derived from an EMBL/GenBank/DDBJ whole genome shotgun (WGS) entry which is preliminary data.</text>
</comment>
<comment type="catalytic activity">
    <reaction evidence="8">
        <text>adenosine 3',5'-bisphosphate + H2O = AMP + phosphate</text>
        <dbReference type="Rhea" id="RHEA:10040"/>
        <dbReference type="ChEBI" id="CHEBI:15377"/>
        <dbReference type="ChEBI" id="CHEBI:43474"/>
        <dbReference type="ChEBI" id="CHEBI:58343"/>
        <dbReference type="ChEBI" id="CHEBI:456215"/>
        <dbReference type="EC" id="3.1.3.7"/>
    </reaction>
    <physiologicalReaction direction="left-to-right" evidence="8">
        <dbReference type="Rhea" id="RHEA:10041"/>
    </physiologicalReaction>
</comment>
<dbReference type="Pfam" id="PF00459">
    <property type="entry name" value="Inositol_P"/>
    <property type="match status" value="1"/>
</dbReference>
<evidence type="ECO:0000313" key="12">
    <source>
        <dbReference type="Proteomes" id="UP000193719"/>
    </source>
</evidence>
<evidence type="ECO:0000313" key="11">
    <source>
        <dbReference type="EMBL" id="ORX60221.1"/>
    </source>
</evidence>
<dbReference type="STRING" id="1754191.A0A1Y1VNL9"/>
<dbReference type="Gene3D" id="3.40.190.80">
    <property type="match status" value="1"/>
</dbReference>
<evidence type="ECO:0000256" key="9">
    <source>
        <dbReference type="ARBA" id="ARBA00044484"/>
    </source>
</evidence>
<dbReference type="GO" id="GO:0052829">
    <property type="term" value="F:inositol-1,3,4-trisphosphate 1-phosphatase activity"/>
    <property type="evidence" value="ECO:0007669"/>
    <property type="project" value="EnsemblFungi"/>
</dbReference>
<evidence type="ECO:0000256" key="5">
    <source>
        <dbReference type="ARBA" id="ARBA00022801"/>
    </source>
</evidence>
<dbReference type="PROSITE" id="PS00630">
    <property type="entry name" value="IMP_2"/>
    <property type="match status" value="1"/>
</dbReference>
<comment type="cofactor">
    <cofactor evidence="1 10">
        <name>Mg(2+)</name>
        <dbReference type="ChEBI" id="CHEBI:18420"/>
    </cofactor>
</comment>
<dbReference type="InterPro" id="IPR020550">
    <property type="entry name" value="Inositol_monophosphatase_CS"/>
</dbReference>
<comment type="similarity">
    <text evidence="2">Belongs to the inositol monophosphatase superfamily.</text>
</comment>
<dbReference type="GO" id="GO:0008441">
    <property type="term" value="F:3'(2'),5'-bisphosphate nucleotidase activity"/>
    <property type="evidence" value="ECO:0007669"/>
    <property type="project" value="UniProtKB-EC"/>
</dbReference>
<dbReference type="GO" id="GO:0004441">
    <property type="term" value="F:inositol-1,4-bisphosphate 1-phosphatase activity"/>
    <property type="evidence" value="ECO:0007669"/>
    <property type="project" value="EnsemblFungi"/>
</dbReference>
<evidence type="ECO:0000256" key="2">
    <source>
        <dbReference type="ARBA" id="ARBA00009759"/>
    </source>
</evidence>
<dbReference type="InterPro" id="IPR006239">
    <property type="entry name" value="DPNP"/>
</dbReference>
<dbReference type="CDD" id="cd01517">
    <property type="entry name" value="PAP_phosphatase"/>
    <property type="match status" value="1"/>
</dbReference>
<dbReference type="GO" id="GO:0046854">
    <property type="term" value="P:phosphatidylinositol phosphate biosynthetic process"/>
    <property type="evidence" value="ECO:0007669"/>
    <property type="project" value="InterPro"/>
</dbReference>
<dbReference type="GO" id="GO:0009086">
    <property type="term" value="P:methionine biosynthetic process"/>
    <property type="evidence" value="ECO:0007669"/>
    <property type="project" value="EnsemblFungi"/>
</dbReference>
<dbReference type="NCBIfam" id="TIGR01330">
    <property type="entry name" value="bisphos_HAL2"/>
    <property type="match status" value="1"/>
</dbReference>
<keyword evidence="5" id="KW-0378">Hydrolase</keyword>
<reference evidence="11 12" key="2">
    <citation type="submission" date="2016-08" db="EMBL/GenBank/DDBJ databases">
        <title>Pervasive Adenine N6-methylation of Active Genes in Fungi.</title>
        <authorList>
            <consortium name="DOE Joint Genome Institute"/>
            <person name="Mondo S.J."/>
            <person name="Dannebaum R.O."/>
            <person name="Kuo R.C."/>
            <person name="Labutti K."/>
            <person name="Haridas S."/>
            <person name="Kuo A."/>
            <person name="Salamov A."/>
            <person name="Ahrendt S.R."/>
            <person name="Lipzen A."/>
            <person name="Sullivan W."/>
            <person name="Andreopoulos W.B."/>
            <person name="Clum A."/>
            <person name="Lindquist E."/>
            <person name="Daum C."/>
            <person name="Ramamoorthy G.K."/>
            <person name="Gryganskyi A."/>
            <person name="Culley D."/>
            <person name="Magnuson J.K."/>
            <person name="James T.Y."/>
            <person name="O'Malley M.A."/>
            <person name="Stajich J.E."/>
            <person name="Spatafora J.W."/>
            <person name="Visel A."/>
            <person name="Grigoriev I.V."/>
        </authorList>
    </citation>
    <scope>NUCLEOTIDE SEQUENCE [LARGE SCALE GENOMIC DNA]</scope>
    <source>
        <strain evidence="12">finn</strain>
    </source>
</reference>
<dbReference type="FunFam" id="3.40.190.80:FF:000003">
    <property type="entry name" value="PAP-specific phosphatase HAL2-like"/>
    <property type="match status" value="1"/>
</dbReference>
<dbReference type="SUPFAM" id="SSF56655">
    <property type="entry name" value="Carbohydrate phosphatase"/>
    <property type="match status" value="1"/>
</dbReference>
<reference evidence="11 12" key="1">
    <citation type="submission" date="2016-08" db="EMBL/GenBank/DDBJ databases">
        <title>Genomes of anaerobic fungi encode conserved fungal cellulosomes for biomass hydrolysis.</title>
        <authorList>
            <consortium name="DOE Joint Genome Institute"/>
            <person name="Haitjema C.H."/>
            <person name="Gilmore S.P."/>
            <person name="Henske J.K."/>
            <person name="Solomon K.V."/>
            <person name="De Groot R."/>
            <person name="Kuo A."/>
            <person name="Mondo S.J."/>
            <person name="Salamov A.A."/>
            <person name="Labutti K."/>
            <person name="Zhao Z."/>
            <person name="Chiniquy J."/>
            <person name="Barry K."/>
            <person name="Brewer H.M."/>
            <person name="Purvine S.O."/>
            <person name="Wright A.T."/>
            <person name="Boxma B."/>
            <person name="Van Alen T."/>
            <person name="Hackstein J.H."/>
            <person name="Baker S.E."/>
            <person name="Grigoriev I.V."/>
            <person name="O'Malley M.A."/>
        </authorList>
    </citation>
    <scope>NUCLEOTIDE SEQUENCE [LARGE SCALE GENOMIC DNA]</scope>
    <source>
        <strain evidence="12">finn</strain>
    </source>
</reference>
<dbReference type="EMBL" id="MCFH01000002">
    <property type="protein sequence ID" value="ORX60221.1"/>
    <property type="molecule type" value="Genomic_DNA"/>
</dbReference>
<evidence type="ECO:0000256" key="6">
    <source>
        <dbReference type="ARBA" id="ARBA00022842"/>
    </source>
</evidence>
<dbReference type="InterPro" id="IPR020583">
    <property type="entry name" value="Inositol_monoP_metal-BS"/>
</dbReference>
<dbReference type="GO" id="GO:0046872">
    <property type="term" value="F:metal ion binding"/>
    <property type="evidence" value="ECO:0007669"/>
    <property type="project" value="UniProtKB-KW"/>
</dbReference>
<dbReference type="InterPro" id="IPR051090">
    <property type="entry name" value="Inositol_monoP_superfamily"/>
</dbReference>
<dbReference type="AlphaFoldDB" id="A0A1Y1VNL9"/>
<proteinExistence type="inferred from homology"/>
<comment type="catalytic activity">
    <reaction evidence="9">
        <text>3'-phosphoadenylyl sulfate + H2O = adenosine 5'-phosphosulfate + phosphate</text>
        <dbReference type="Rhea" id="RHEA:77639"/>
        <dbReference type="ChEBI" id="CHEBI:15377"/>
        <dbReference type="ChEBI" id="CHEBI:43474"/>
        <dbReference type="ChEBI" id="CHEBI:58243"/>
        <dbReference type="ChEBI" id="CHEBI:58339"/>
        <dbReference type="EC" id="3.1.3.7"/>
    </reaction>
    <physiologicalReaction direction="left-to-right" evidence="9">
        <dbReference type="Rhea" id="RHEA:77640"/>
    </physiologicalReaction>
</comment>
<evidence type="ECO:0000256" key="8">
    <source>
        <dbReference type="ARBA" id="ARBA00044479"/>
    </source>
</evidence>
<evidence type="ECO:0000256" key="1">
    <source>
        <dbReference type="ARBA" id="ARBA00001946"/>
    </source>
</evidence>
<feature type="binding site" evidence="10">
    <location>
        <position position="124"/>
    </location>
    <ligand>
        <name>Mg(2+)</name>
        <dbReference type="ChEBI" id="CHEBI:18420"/>
        <label>1</label>
        <note>catalytic</note>
    </ligand>
</feature>
<dbReference type="Proteomes" id="UP000193719">
    <property type="component" value="Unassembled WGS sequence"/>
</dbReference>
<evidence type="ECO:0000256" key="3">
    <source>
        <dbReference type="ARBA" id="ARBA00012633"/>
    </source>
</evidence>
<evidence type="ECO:0000256" key="7">
    <source>
        <dbReference type="ARBA" id="ARBA00044466"/>
    </source>
</evidence>
<dbReference type="InterPro" id="IPR000760">
    <property type="entry name" value="Inositol_monophosphatase-like"/>
</dbReference>
<dbReference type="PANTHER" id="PTHR43200">
    <property type="entry name" value="PHOSPHATASE"/>
    <property type="match status" value="1"/>
</dbReference>
<organism evidence="11 12">
    <name type="scientific">Piromyces finnis</name>
    <dbReference type="NCBI Taxonomy" id="1754191"/>
    <lineage>
        <taxon>Eukaryota</taxon>
        <taxon>Fungi</taxon>
        <taxon>Fungi incertae sedis</taxon>
        <taxon>Chytridiomycota</taxon>
        <taxon>Chytridiomycota incertae sedis</taxon>
        <taxon>Neocallimastigomycetes</taxon>
        <taxon>Neocallimastigales</taxon>
        <taxon>Neocallimastigaceae</taxon>
        <taxon>Piromyces</taxon>
    </lineage>
</organism>
<dbReference type="GO" id="GO:0016078">
    <property type="term" value="P:tRNA decay"/>
    <property type="evidence" value="ECO:0007669"/>
    <property type="project" value="EnsemblFungi"/>
</dbReference>
<keyword evidence="12" id="KW-1185">Reference proteome</keyword>
<dbReference type="OrthoDB" id="411145at2759"/>
<evidence type="ECO:0000256" key="10">
    <source>
        <dbReference type="PIRSR" id="PIRSR600760-2"/>
    </source>
</evidence>
<dbReference type="EC" id="3.1.3.7" evidence="3"/>
<feature type="binding site" evidence="10">
    <location>
        <position position="122"/>
    </location>
    <ligand>
        <name>Mg(2+)</name>
        <dbReference type="ChEBI" id="CHEBI:18420"/>
        <label>1</label>
        <note>catalytic</note>
    </ligand>
</feature>
<feature type="binding site" evidence="10">
    <location>
        <position position="125"/>
    </location>
    <ligand>
        <name>Mg(2+)</name>
        <dbReference type="ChEBI" id="CHEBI:18420"/>
        <label>1</label>
        <note>catalytic</note>
    </ligand>
</feature>
<comment type="catalytic activity">
    <reaction evidence="7">
        <text>adenosine 2',5'-bisphosphate + H2O = AMP + phosphate</text>
        <dbReference type="Rhea" id="RHEA:77643"/>
        <dbReference type="ChEBI" id="CHEBI:15377"/>
        <dbReference type="ChEBI" id="CHEBI:43474"/>
        <dbReference type="ChEBI" id="CHEBI:194156"/>
        <dbReference type="ChEBI" id="CHEBI:456215"/>
        <dbReference type="EC" id="3.1.3.7"/>
    </reaction>
    <physiologicalReaction direction="left-to-right" evidence="7">
        <dbReference type="Rhea" id="RHEA:77644"/>
    </physiologicalReaction>
</comment>
<feature type="binding site" evidence="10">
    <location>
        <position position="268"/>
    </location>
    <ligand>
        <name>Mg(2+)</name>
        <dbReference type="ChEBI" id="CHEBI:18420"/>
        <label>1</label>
        <note>catalytic</note>
    </ligand>
</feature>
<dbReference type="PROSITE" id="PS00629">
    <property type="entry name" value="IMP_1"/>
    <property type="match status" value="1"/>
</dbReference>
<dbReference type="Gene3D" id="3.30.540.10">
    <property type="entry name" value="Fructose-1,6-Bisphosphatase, subunit A, domain 1"/>
    <property type="match status" value="1"/>
</dbReference>
<dbReference type="GO" id="GO:0042538">
    <property type="term" value="P:hyperosmotic salinity response"/>
    <property type="evidence" value="ECO:0007669"/>
    <property type="project" value="EnsemblFungi"/>
</dbReference>
<protein>
    <recommendedName>
        <fullName evidence="3">3'(2'),5'-bisphosphate nucleotidase</fullName>
        <ecNumber evidence="3">3.1.3.7</ecNumber>
    </recommendedName>
</protein>
<dbReference type="PRINTS" id="PR00377">
    <property type="entry name" value="IMPHPHTASES"/>
</dbReference>
<dbReference type="GO" id="GO:0000103">
    <property type="term" value="P:sulfate assimilation"/>
    <property type="evidence" value="ECO:0007669"/>
    <property type="project" value="EnsemblFungi"/>
</dbReference>
<keyword evidence="4 10" id="KW-0479">Metal-binding</keyword>